<dbReference type="VEuPathDB" id="FungiDB:RhiirFUN_009846"/>
<sequence length="482" mass="56035">MTQLNVDCLDEIFRYFEEDKAVLHSCLLVNRYWCKVSVRILWETPNVTAEVLNTLITCLPDEFKEFLYKDGIILRPTPCEKEVMSASTSKYPLFNYASYCQVLSISDIYSTVKHFFNNKQSINTKEKENINLLTQEIFKMFMGVSSIKKLSYTNDDVKIPNNINFVNFPGTKYCLRNLSEFTCTSNVNSEVFNQLSKICHNIQSLNIKFNKYSDKVSDGLKNLISSQNNLKSLSLTYYESNHWSDIIDSLSKHSNTLIKLIIKGKDNHWPLSFIKDFKNLQELEISLSYVSKEDDGYSDFEHFEDLQYFTFPHLKKLNINLPKKVEPIVVKFLENNGENLVEFQSNYKSINRAVSDYCPNLKSLHTTFGEKFSGLLLRNILKKCKKLESIEPFRRGSNLSGKELLKIVAENSPKNFHELNLHNYYEELDAEDLKSFCISLEKRNPLKLLTLIIKNGSSRKNDEKEAIINEYERKGVIKILKM</sequence>
<dbReference type="Gene3D" id="3.80.10.10">
    <property type="entry name" value="Ribonuclease Inhibitor"/>
    <property type="match status" value="1"/>
</dbReference>
<dbReference type="AlphaFoldDB" id="A0A2N1NQE1"/>
<dbReference type="VEuPathDB" id="FungiDB:RhiirA1_454686"/>
<organism evidence="1 2">
    <name type="scientific">Rhizophagus irregularis</name>
    <dbReference type="NCBI Taxonomy" id="588596"/>
    <lineage>
        <taxon>Eukaryota</taxon>
        <taxon>Fungi</taxon>
        <taxon>Fungi incertae sedis</taxon>
        <taxon>Mucoromycota</taxon>
        <taxon>Glomeromycotina</taxon>
        <taxon>Glomeromycetes</taxon>
        <taxon>Glomerales</taxon>
        <taxon>Glomeraceae</taxon>
        <taxon>Rhizophagus</taxon>
    </lineage>
</organism>
<dbReference type="InterPro" id="IPR032675">
    <property type="entry name" value="LRR_dom_sf"/>
</dbReference>
<evidence type="ECO:0008006" key="3">
    <source>
        <dbReference type="Google" id="ProtNLM"/>
    </source>
</evidence>
<dbReference type="VEuPathDB" id="FungiDB:FUN_006890"/>
<name>A0A2N1NQE1_9GLOM</name>
<evidence type="ECO:0000313" key="2">
    <source>
        <dbReference type="Proteomes" id="UP000233469"/>
    </source>
</evidence>
<gene>
    <name evidence="1" type="ORF">RhiirC2_772844</name>
</gene>
<evidence type="ECO:0000313" key="1">
    <source>
        <dbReference type="EMBL" id="PKK76117.1"/>
    </source>
</evidence>
<accession>A0A2N1NQE1</accession>
<comment type="caution">
    <text evidence="1">The sequence shown here is derived from an EMBL/GenBank/DDBJ whole genome shotgun (WGS) entry which is preliminary data.</text>
</comment>
<proteinExistence type="predicted"/>
<reference evidence="1 2" key="1">
    <citation type="submission" date="2016-04" db="EMBL/GenBank/DDBJ databases">
        <title>Genome analyses suggest a sexual origin of heterokaryosis in a supposedly ancient asexual fungus.</title>
        <authorList>
            <person name="Ropars J."/>
            <person name="Sedzielewska K."/>
            <person name="Noel J."/>
            <person name="Charron P."/>
            <person name="Farinelli L."/>
            <person name="Marton T."/>
            <person name="Kruger M."/>
            <person name="Pelin A."/>
            <person name="Brachmann A."/>
            <person name="Corradi N."/>
        </authorList>
    </citation>
    <scope>NUCLEOTIDE SEQUENCE [LARGE SCALE GENOMIC DNA]</scope>
    <source>
        <strain evidence="1 2">C2</strain>
    </source>
</reference>
<reference evidence="1 2" key="2">
    <citation type="submission" date="2017-10" db="EMBL/GenBank/DDBJ databases">
        <title>Extensive intraspecific genome diversity in a model arbuscular mycorrhizal fungus.</title>
        <authorList>
            <person name="Chen E.C.H."/>
            <person name="Morin E."/>
            <person name="Baudet D."/>
            <person name="Noel J."/>
            <person name="Ndikumana S."/>
            <person name="Charron P."/>
            <person name="St-Onge C."/>
            <person name="Giorgi J."/>
            <person name="Grigoriev I.V."/>
            <person name="Roux C."/>
            <person name="Martin F.M."/>
            <person name="Corradi N."/>
        </authorList>
    </citation>
    <scope>NUCLEOTIDE SEQUENCE [LARGE SCALE GENOMIC DNA]</scope>
    <source>
        <strain evidence="1 2">C2</strain>
    </source>
</reference>
<dbReference type="Proteomes" id="UP000233469">
    <property type="component" value="Unassembled WGS sequence"/>
</dbReference>
<dbReference type="EMBL" id="LLXL01000202">
    <property type="protein sequence ID" value="PKK76117.1"/>
    <property type="molecule type" value="Genomic_DNA"/>
</dbReference>
<dbReference type="SUPFAM" id="SSF52047">
    <property type="entry name" value="RNI-like"/>
    <property type="match status" value="1"/>
</dbReference>
<protein>
    <recommendedName>
        <fullName evidence="3">F-box domain-containing protein</fullName>
    </recommendedName>
</protein>